<evidence type="ECO:0000313" key="7">
    <source>
        <dbReference type="Proteomes" id="UP000541109"/>
    </source>
</evidence>
<evidence type="ECO:0000259" key="5">
    <source>
        <dbReference type="PROSITE" id="PS50931"/>
    </source>
</evidence>
<protein>
    <submittedName>
        <fullName evidence="6">LysR family transcriptional regulator</fullName>
    </submittedName>
</protein>
<dbReference type="SUPFAM" id="SSF46785">
    <property type="entry name" value="Winged helix' DNA-binding domain"/>
    <property type="match status" value="1"/>
</dbReference>
<gene>
    <name evidence="6" type="ORF">H2509_01345</name>
</gene>
<dbReference type="PRINTS" id="PR00039">
    <property type="entry name" value="HTHLYSR"/>
</dbReference>
<dbReference type="GO" id="GO:0003700">
    <property type="term" value="F:DNA-binding transcription factor activity"/>
    <property type="evidence" value="ECO:0007669"/>
    <property type="project" value="InterPro"/>
</dbReference>
<feature type="domain" description="HTH lysR-type" evidence="5">
    <location>
        <begin position="7"/>
        <end position="64"/>
    </location>
</feature>
<dbReference type="EMBL" id="JACFXV010000029">
    <property type="protein sequence ID" value="MBA5775765.1"/>
    <property type="molecule type" value="Genomic_DNA"/>
</dbReference>
<dbReference type="FunFam" id="1.10.10.10:FF:000001">
    <property type="entry name" value="LysR family transcriptional regulator"/>
    <property type="match status" value="1"/>
</dbReference>
<dbReference type="RefSeq" id="WP_182161530.1">
    <property type="nucleotide sequence ID" value="NZ_JACFXV010000029.1"/>
</dbReference>
<comment type="caution">
    <text evidence="6">The sequence shown here is derived from an EMBL/GenBank/DDBJ whole genome shotgun (WGS) entry which is preliminary data.</text>
</comment>
<dbReference type="InterPro" id="IPR005119">
    <property type="entry name" value="LysR_subst-bd"/>
</dbReference>
<dbReference type="Pfam" id="PF03466">
    <property type="entry name" value="LysR_substrate"/>
    <property type="match status" value="1"/>
</dbReference>
<keyword evidence="2" id="KW-0805">Transcription regulation</keyword>
<evidence type="ECO:0000256" key="4">
    <source>
        <dbReference type="ARBA" id="ARBA00023163"/>
    </source>
</evidence>
<dbReference type="InterPro" id="IPR000847">
    <property type="entry name" value="LysR_HTH_N"/>
</dbReference>
<keyword evidence="7" id="KW-1185">Reference proteome</keyword>
<dbReference type="SUPFAM" id="SSF53850">
    <property type="entry name" value="Periplasmic binding protein-like II"/>
    <property type="match status" value="1"/>
</dbReference>
<keyword evidence="3" id="KW-0238">DNA-binding</keyword>
<evidence type="ECO:0000256" key="3">
    <source>
        <dbReference type="ARBA" id="ARBA00023125"/>
    </source>
</evidence>
<reference evidence="6 7" key="1">
    <citation type="submission" date="2020-07" db="EMBL/GenBank/DDBJ databases">
        <title>Stappia sp., F7233, whole genome shotgun sequencing project.</title>
        <authorList>
            <person name="Jiang S."/>
            <person name="Liu Z.W."/>
            <person name="Du Z.J."/>
        </authorList>
    </citation>
    <scope>NUCLEOTIDE SEQUENCE [LARGE SCALE GENOMIC DNA]</scope>
    <source>
        <strain evidence="6 7">F7233</strain>
    </source>
</reference>
<evidence type="ECO:0000256" key="2">
    <source>
        <dbReference type="ARBA" id="ARBA00023015"/>
    </source>
</evidence>
<dbReference type="Gene3D" id="1.10.10.10">
    <property type="entry name" value="Winged helix-like DNA-binding domain superfamily/Winged helix DNA-binding domain"/>
    <property type="match status" value="1"/>
</dbReference>
<dbReference type="Gene3D" id="3.40.190.10">
    <property type="entry name" value="Periplasmic binding protein-like II"/>
    <property type="match status" value="2"/>
</dbReference>
<evidence type="ECO:0000313" key="6">
    <source>
        <dbReference type="EMBL" id="MBA5775765.1"/>
    </source>
</evidence>
<dbReference type="InterPro" id="IPR036390">
    <property type="entry name" value="WH_DNA-bd_sf"/>
</dbReference>
<comment type="similarity">
    <text evidence="1">Belongs to the LysR transcriptional regulatory family.</text>
</comment>
<keyword evidence="4" id="KW-0804">Transcription</keyword>
<name>A0A839A9F8_9HYPH</name>
<dbReference type="PANTHER" id="PTHR30579">
    <property type="entry name" value="TRANSCRIPTIONAL REGULATOR"/>
    <property type="match status" value="1"/>
</dbReference>
<dbReference type="InterPro" id="IPR036388">
    <property type="entry name" value="WH-like_DNA-bd_sf"/>
</dbReference>
<dbReference type="Pfam" id="PF00126">
    <property type="entry name" value="HTH_1"/>
    <property type="match status" value="1"/>
</dbReference>
<dbReference type="GO" id="GO:0003677">
    <property type="term" value="F:DNA binding"/>
    <property type="evidence" value="ECO:0007669"/>
    <property type="project" value="UniProtKB-KW"/>
</dbReference>
<dbReference type="PROSITE" id="PS50931">
    <property type="entry name" value="HTH_LYSR"/>
    <property type="match status" value="1"/>
</dbReference>
<evidence type="ECO:0000256" key="1">
    <source>
        <dbReference type="ARBA" id="ARBA00009437"/>
    </source>
</evidence>
<organism evidence="6 7">
    <name type="scientific">Stappia albiluteola</name>
    <dbReference type="NCBI Taxonomy" id="2758565"/>
    <lineage>
        <taxon>Bacteria</taxon>
        <taxon>Pseudomonadati</taxon>
        <taxon>Pseudomonadota</taxon>
        <taxon>Alphaproteobacteria</taxon>
        <taxon>Hyphomicrobiales</taxon>
        <taxon>Stappiaceae</taxon>
        <taxon>Stappia</taxon>
    </lineage>
</organism>
<dbReference type="InterPro" id="IPR050176">
    <property type="entry name" value="LTTR"/>
</dbReference>
<proteinExistence type="inferred from homology"/>
<sequence>MVHTPTLDIDLLRTFVATADATGFTAAGQTIGASQSAISMRIRKLEDRLGQRLMDRDPRSVRLTSFGASFLEDARLVLDVHDRAARRASSPDARQQFSLAVSDHAAGALLPALIAGLQRSCPEIRYSVTVCSSDQASQAFRNGEVDAAISRRDSPQSSGFVLFRDQLIWLAAKDFILDPDQPLPFLSYSAHCSVRKQAIKALEAAGISWIDAFTGTGVAAVQAAATAGLGVACLDARNLPSGCRILGPDHGLPPLPSNDMLLHCRTASEYEAPVRAIRETFGKIGRKPIGA</sequence>
<dbReference type="AlphaFoldDB" id="A0A839A9F8"/>
<accession>A0A839A9F8</accession>
<dbReference type="PANTHER" id="PTHR30579:SF7">
    <property type="entry name" value="HTH-TYPE TRANSCRIPTIONAL REGULATOR LRHA-RELATED"/>
    <property type="match status" value="1"/>
</dbReference>
<dbReference type="Proteomes" id="UP000541109">
    <property type="component" value="Unassembled WGS sequence"/>
</dbReference>